<comment type="caution">
    <text evidence="2">The sequence shown here is derived from an EMBL/GenBank/DDBJ whole genome shotgun (WGS) entry which is preliminary data.</text>
</comment>
<dbReference type="RefSeq" id="WP_027271006.1">
    <property type="nucleotide sequence ID" value="NZ_CAAAJE010000012.1"/>
</dbReference>
<feature type="signal peptide" evidence="1">
    <location>
        <begin position="1"/>
        <end position="20"/>
    </location>
</feature>
<dbReference type="AlphaFoldDB" id="A0A0W0YGA6"/>
<evidence type="ECO:0008006" key="4">
    <source>
        <dbReference type="Google" id="ProtNLM"/>
    </source>
</evidence>
<accession>A0A0W0YGA6</accession>
<name>A0A0W0YGA6_9GAMM</name>
<dbReference type="OrthoDB" id="5637477at2"/>
<keyword evidence="1" id="KW-0732">Signal</keyword>
<organism evidence="2 3">
    <name type="scientific">Legionella sainthelensi</name>
    <dbReference type="NCBI Taxonomy" id="28087"/>
    <lineage>
        <taxon>Bacteria</taxon>
        <taxon>Pseudomonadati</taxon>
        <taxon>Pseudomonadota</taxon>
        <taxon>Gammaproteobacteria</taxon>
        <taxon>Legionellales</taxon>
        <taxon>Legionellaceae</taxon>
        <taxon>Legionella</taxon>
    </lineage>
</organism>
<dbReference type="Proteomes" id="UP000054621">
    <property type="component" value="Unassembled WGS sequence"/>
</dbReference>
<feature type="chain" id="PRO_5006917598" description="Secreted protein" evidence="1">
    <location>
        <begin position="21"/>
        <end position="151"/>
    </location>
</feature>
<dbReference type="STRING" id="28087.Lsai_2055"/>
<dbReference type="eggNOG" id="ENOG5031E2Q">
    <property type="taxonomic scope" value="Bacteria"/>
</dbReference>
<dbReference type="PATRIC" id="fig|28087.4.peg.2219"/>
<evidence type="ECO:0000313" key="2">
    <source>
        <dbReference type="EMBL" id="KTD55925.1"/>
    </source>
</evidence>
<sequence length="151" mass="16987">MKLKSLLFAICFGLFGHAIAANQHMHPKANEAGNNKNAVSKPSMFPGYCQIEVINRSYDDVYVYGIFDDGIGLPAFMIPSLDSAHYIDLFYYGYCHSGMRVTIESIRFPYNVVIYDQFTTVNSTIRIVPYLANGVNKNENDKNVKVEVTAK</sequence>
<evidence type="ECO:0000256" key="1">
    <source>
        <dbReference type="SAM" id="SignalP"/>
    </source>
</evidence>
<dbReference type="EMBL" id="LNYV01000034">
    <property type="protein sequence ID" value="KTD55925.1"/>
    <property type="molecule type" value="Genomic_DNA"/>
</dbReference>
<gene>
    <name evidence="2" type="ORF">Lsai_2055</name>
</gene>
<protein>
    <recommendedName>
        <fullName evidence="4">Secreted protein</fullName>
    </recommendedName>
</protein>
<reference evidence="2 3" key="1">
    <citation type="submission" date="2015-11" db="EMBL/GenBank/DDBJ databases">
        <title>Genomic analysis of 38 Legionella species identifies large and diverse effector repertoires.</title>
        <authorList>
            <person name="Burstein D."/>
            <person name="Amaro F."/>
            <person name="Zusman T."/>
            <person name="Lifshitz Z."/>
            <person name="Cohen O."/>
            <person name="Gilbert J.A."/>
            <person name="Pupko T."/>
            <person name="Shuman H.A."/>
            <person name="Segal G."/>
        </authorList>
    </citation>
    <scope>NUCLEOTIDE SEQUENCE [LARGE SCALE GENOMIC DNA]</scope>
    <source>
        <strain evidence="2 3">Mt.St.Helens-4</strain>
    </source>
</reference>
<evidence type="ECO:0000313" key="3">
    <source>
        <dbReference type="Proteomes" id="UP000054621"/>
    </source>
</evidence>
<proteinExistence type="predicted"/>